<reference evidence="5" key="1">
    <citation type="submission" date="2020-03" db="EMBL/GenBank/DDBJ databases">
        <title>Solimonas marina sp. nov., isolated from deep seawater of the Pacific Ocean.</title>
        <authorList>
            <person name="Liu X."/>
            <person name="Lai Q."/>
            <person name="Sun F."/>
            <person name="Gai Y."/>
            <person name="Li G."/>
            <person name="Shao Z."/>
        </authorList>
    </citation>
    <scope>NUCLEOTIDE SEQUENCE</scope>
    <source>
        <strain evidence="5">C16B3</strain>
    </source>
</reference>
<evidence type="ECO:0000256" key="1">
    <source>
        <dbReference type="ARBA" id="ARBA00023015"/>
    </source>
</evidence>
<keyword evidence="3" id="KW-0804">Transcription</keyword>
<dbReference type="GO" id="GO:0003677">
    <property type="term" value="F:DNA binding"/>
    <property type="evidence" value="ECO:0007669"/>
    <property type="project" value="UniProtKB-KW"/>
</dbReference>
<dbReference type="Gene3D" id="1.10.10.10">
    <property type="entry name" value="Winged helix-like DNA-binding domain superfamily/Winged helix DNA-binding domain"/>
    <property type="match status" value="1"/>
</dbReference>
<dbReference type="Proteomes" id="UP000653472">
    <property type="component" value="Unassembled WGS sequence"/>
</dbReference>
<comment type="caution">
    <text evidence="5">The sequence shown here is derived from an EMBL/GenBank/DDBJ whole genome shotgun (WGS) entry which is preliminary data.</text>
</comment>
<name>A0A970B7U3_9GAMM</name>
<dbReference type="Pfam" id="PF00392">
    <property type="entry name" value="GntR"/>
    <property type="match status" value="1"/>
</dbReference>
<evidence type="ECO:0000256" key="2">
    <source>
        <dbReference type="ARBA" id="ARBA00023125"/>
    </source>
</evidence>
<dbReference type="Gene3D" id="1.20.120.530">
    <property type="entry name" value="GntR ligand-binding domain-like"/>
    <property type="match status" value="1"/>
</dbReference>
<dbReference type="InterPro" id="IPR011711">
    <property type="entry name" value="GntR_C"/>
</dbReference>
<keyword evidence="6" id="KW-1185">Reference proteome</keyword>
<dbReference type="SMART" id="SM00895">
    <property type="entry name" value="FCD"/>
    <property type="match status" value="1"/>
</dbReference>
<dbReference type="SUPFAM" id="SSF46785">
    <property type="entry name" value="Winged helix' DNA-binding domain"/>
    <property type="match status" value="1"/>
</dbReference>
<evidence type="ECO:0000313" key="6">
    <source>
        <dbReference type="Proteomes" id="UP000653472"/>
    </source>
</evidence>
<dbReference type="PANTHER" id="PTHR43537">
    <property type="entry name" value="TRANSCRIPTIONAL REGULATOR, GNTR FAMILY"/>
    <property type="match status" value="1"/>
</dbReference>
<feature type="domain" description="HTH gntR-type" evidence="4">
    <location>
        <begin position="9"/>
        <end position="77"/>
    </location>
</feature>
<dbReference type="AlphaFoldDB" id="A0A970B7U3"/>
<organism evidence="5 6">
    <name type="scientific">Solimonas marina</name>
    <dbReference type="NCBI Taxonomy" id="2714601"/>
    <lineage>
        <taxon>Bacteria</taxon>
        <taxon>Pseudomonadati</taxon>
        <taxon>Pseudomonadota</taxon>
        <taxon>Gammaproteobacteria</taxon>
        <taxon>Nevskiales</taxon>
        <taxon>Nevskiaceae</taxon>
        <taxon>Solimonas</taxon>
    </lineage>
</organism>
<dbReference type="SMART" id="SM00345">
    <property type="entry name" value="HTH_GNTR"/>
    <property type="match status" value="1"/>
</dbReference>
<gene>
    <name evidence="5" type="ORF">G7Y82_17195</name>
</gene>
<keyword evidence="1" id="KW-0805">Transcription regulation</keyword>
<dbReference type="SUPFAM" id="SSF48008">
    <property type="entry name" value="GntR ligand-binding domain-like"/>
    <property type="match status" value="1"/>
</dbReference>
<dbReference type="RefSeq" id="WP_168149376.1">
    <property type="nucleotide sequence ID" value="NZ_JAAVXB010000011.1"/>
</dbReference>
<dbReference type="PROSITE" id="PS50949">
    <property type="entry name" value="HTH_GNTR"/>
    <property type="match status" value="1"/>
</dbReference>
<evidence type="ECO:0000256" key="3">
    <source>
        <dbReference type="ARBA" id="ARBA00023163"/>
    </source>
</evidence>
<dbReference type="GO" id="GO:0003700">
    <property type="term" value="F:DNA-binding transcription factor activity"/>
    <property type="evidence" value="ECO:0007669"/>
    <property type="project" value="InterPro"/>
</dbReference>
<dbReference type="InterPro" id="IPR000524">
    <property type="entry name" value="Tscrpt_reg_HTH_GntR"/>
</dbReference>
<dbReference type="PANTHER" id="PTHR43537:SF5">
    <property type="entry name" value="UXU OPERON TRANSCRIPTIONAL REGULATOR"/>
    <property type="match status" value="1"/>
</dbReference>
<protein>
    <submittedName>
        <fullName evidence="5">FadR family transcriptional regulator</fullName>
    </submittedName>
</protein>
<keyword evidence="2" id="KW-0238">DNA-binding</keyword>
<dbReference type="InterPro" id="IPR036390">
    <property type="entry name" value="WH_DNA-bd_sf"/>
</dbReference>
<dbReference type="PRINTS" id="PR00035">
    <property type="entry name" value="HTHGNTR"/>
</dbReference>
<accession>A0A970B7U3</accession>
<dbReference type="EMBL" id="JAAVXB010000011">
    <property type="protein sequence ID" value="NKF24050.1"/>
    <property type="molecule type" value="Genomic_DNA"/>
</dbReference>
<dbReference type="InterPro" id="IPR036388">
    <property type="entry name" value="WH-like_DNA-bd_sf"/>
</dbReference>
<dbReference type="Pfam" id="PF07729">
    <property type="entry name" value="FCD"/>
    <property type="match status" value="1"/>
</dbReference>
<proteinExistence type="predicted"/>
<evidence type="ECO:0000313" key="5">
    <source>
        <dbReference type="EMBL" id="NKF24050.1"/>
    </source>
</evidence>
<sequence>MPIQAIQNRRLYQQIADQLLEAIERGEYRPGSTLPPERELAKLLNVSRTSVREALLALEIRGAVRVRVGSGVEVLAPSPDTGGATPAAVGTDIGWEPDPELDAELGPPVTLDIPPFALLEARALVEPEAAALAAGNASDAQLAAIRAAYEHNVRDNREGSKTHPGDRLFHIRIAEASGNPAYHALLRHLLGHRYSEMFRRMQALYTPDDMPHRSEREHQAILDALEARDAARARKAMRAHLDSVIGIFTRA</sequence>
<evidence type="ECO:0000259" key="4">
    <source>
        <dbReference type="PROSITE" id="PS50949"/>
    </source>
</evidence>
<dbReference type="CDD" id="cd07377">
    <property type="entry name" value="WHTH_GntR"/>
    <property type="match status" value="1"/>
</dbReference>
<dbReference type="InterPro" id="IPR008920">
    <property type="entry name" value="TF_FadR/GntR_C"/>
</dbReference>